<sequence length="68" mass="6825">MWQELIVAVCVALAAIAVVRRMLPGRRSGCASGCSGCGSQSACSTPPAGHADSKIEAHAIEVQPSSGS</sequence>
<evidence type="ECO:0000313" key="2">
    <source>
        <dbReference type="Proteomes" id="UP001595548"/>
    </source>
</evidence>
<name>A0ABV7HPH7_9GAMM</name>
<reference evidence="2" key="1">
    <citation type="journal article" date="2019" name="Int. J. Syst. Evol. Microbiol.">
        <title>The Global Catalogue of Microorganisms (GCM) 10K type strain sequencing project: providing services to taxonomists for standard genome sequencing and annotation.</title>
        <authorList>
            <consortium name="The Broad Institute Genomics Platform"/>
            <consortium name="The Broad Institute Genome Sequencing Center for Infectious Disease"/>
            <person name="Wu L."/>
            <person name="Ma J."/>
        </authorList>
    </citation>
    <scope>NUCLEOTIDE SEQUENCE [LARGE SCALE GENOMIC DNA]</scope>
    <source>
        <strain evidence="2">KCTC 52141</strain>
    </source>
</reference>
<accession>A0ABV7HPH7</accession>
<evidence type="ECO:0000313" key="1">
    <source>
        <dbReference type="EMBL" id="MFC3154603.1"/>
    </source>
</evidence>
<organism evidence="1 2">
    <name type="scientific">Gilvimarinus japonicus</name>
    <dbReference type="NCBI Taxonomy" id="1796469"/>
    <lineage>
        <taxon>Bacteria</taxon>
        <taxon>Pseudomonadati</taxon>
        <taxon>Pseudomonadota</taxon>
        <taxon>Gammaproteobacteria</taxon>
        <taxon>Cellvibrionales</taxon>
        <taxon>Cellvibrionaceae</taxon>
        <taxon>Gilvimarinus</taxon>
    </lineage>
</organism>
<dbReference type="Proteomes" id="UP001595548">
    <property type="component" value="Unassembled WGS sequence"/>
</dbReference>
<protein>
    <submittedName>
        <fullName evidence="1">FeoB-associated Cys-rich membrane protein</fullName>
    </submittedName>
</protein>
<comment type="caution">
    <text evidence="1">The sequence shown here is derived from an EMBL/GenBank/DDBJ whole genome shotgun (WGS) entry which is preliminary data.</text>
</comment>
<keyword evidence="2" id="KW-1185">Reference proteome</keyword>
<proteinExistence type="predicted"/>
<gene>
    <name evidence="1" type="ORF">ACFOEB_05255</name>
</gene>
<dbReference type="RefSeq" id="WP_339617924.1">
    <property type="nucleotide sequence ID" value="NZ_AP031500.1"/>
</dbReference>
<dbReference type="EMBL" id="JBHRTL010000005">
    <property type="protein sequence ID" value="MFC3154603.1"/>
    <property type="molecule type" value="Genomic_DNA"/>
</dbReference>
<dbReference type="Pfam" id="PF12669">
    <property type="entry name" value="FeoB_associated"/>
    <property type="match status" value="1"/>
</dbReference>